<protein>
    <recommendedName>
        <fullName evidence="3">Peptidase S1 domain-containing protein</fullName>
    </recommendedName>
</protein>
<accession>A0A8S1J015</accession>
<dbReference type="Proteomes" id="UP000708148">
    <property type="component" value="Unassembled WGS sequence"/>
</dbReference>
<dbReference type="OrthoDB" id="10051896at2759"/>
<dbReference type="Gene3D" id="2.40.10.10">
    <property type="entry name" value="Trypsin-like serine proteases"/>
    <property type="match status" value="1"/>
</dbReference>
<dbReference type="InterPro" id="IPR050430">
    <property type="entry name" value="Peptidase_S1"/>
</dbReference>
<feature type="domain" description="Peptidase S1" evidence="3">
    <location>
        <begin position="18"/>
        <end position="255"/>
    </location>
</feature>
<dbReference type="InterPro" id="IPR001254">
    <property type="entry name" value="Trypsin_dom"/>
</dbReference>
<organism evidence="4 5">
    <name type="scientific">Ostreobium quekettii</name>
    <dbReference type="NCBI Taxonomy" id="121088"/>
    <lineage>
        <taxon>Eukaryota</taxon>
        <taxon>Viridiplantae</taxon>
        <taxon>Chlorophyta</taxon>
        <taxon>core chlorophytes</taxon>
        <taxon>Ulvophyceae</taxon>
        <taxon>TCBD clade</taxon>
        <taxon>Bryopsidales</taxon>
        <taxon>Ostreobineae</taxon>
        <taxon>Ostreobiaceae</taxon>
        <taxon>Ostreobium</taxon>
    </lineage>
</organism>
<evidence type="ECO:0000313" key="5">
    <source>
        <dbReference type="Proteomes" id="UP000708148"/>
    </source>
</evidence>
<dbReference type="InterPro" id="IPR043504">
    <property type="entry name" value="Peptidase_S1_PA_chymotrypsin"/>
</dbReference>
<dbReference type="PANTHER" id="PTHR24276">
    <property type="entry name" value="POLYSERASE-RELATED"/>
    <property type="match status" value="1"/>
</dbReference>
<dbReference type="PANTHER" id="PTHR24276:SF98">
    <property type="entry name" value="FI18310P1-RELATED"/>
    <property type="match status" value="1"/>
</dbReference>
<comment type="caution">
    <text evidence="4">The sequence shown here is derived from an EMBL/GenBank/DDBJ whole genome shotgun (WGS) entry which is preliminary data.</text>
</comment>
<keyword evidence="5" id="KW-1185">Reference proteome</keyword>
<sequence length="271" mass="29630">MRVFAEALPRAIPITLAVTTDATSNTTRYPFLANVMSPKMLTHACTGTLVDDDLVLAPASCVSSLSNKAEPLPIVRVGTYALDGKGGQADYEERQTVEQRTHERFTGDPTAGYDVSILRLDKPVKGRRPVRGFRSLRDVGKEDEAIMLGWFKASSIGPPALSLQMITNIALVDDDTCRTVFDKLPRGTICAMPELRAHCEWDLGAPLLLCDKKTNTTTLAGFASFASPTCGQKNMPYVYVDLGGELLSWVEQKGLKNSKVEPETPQEHTEL</sequence>
<dbReference type="Pfam" id="PF00089">
    <property type="entry name" value="Trypsin"/>
    <property type="match status" value="1"/>
</dbReference>
<dbReference type="EMBL" id="CAJHUC010001002">
    <property type="protein sequence ID" value="CAD7699359.1"/>
    <property type="molecule type" value="Genomic_DNA"/>
</dbReference>
<keyword evidence="2" id="KW-1015">Disulfide bond</keyword>
<evidence type="ECO:0000256" key="2">
    <source>
        <dbReference type="ARBA" id="ARBA00023157"/>
    </source>
</evidence>
<comment type="similarity">
    <text evidence="1">Belongs to the peptidase S1 family.</text>
</comment>
<proteinExistence type="inferred from homology"/>
<dbReference type="GO" id="GO:0006508">
    <property type="term" value="P:proteolysis"/>
    <property type="evidence" value="ECO:0007669"/>
    <property type="project" value="InterPro"/>
</dbReference>
<reference evidence="4" key="1">
    <citation type="submission" date="2020-12" db="EMBL/GenBank/DDBJ databases">
        <authorList>
            <person name="Iha C."/>
        </authorList>
    </citation>
    <scope>NUCLEOTIDE SEQUENCE</scope>
</reference>
<evidence type="ECO:0000313" key="4">
    <source>
        <dbReference type="EMBL" id="CAD7699359.1"/>
    </source>
</evidence>
<dbReference type="PRINTS" id="PR00722">
    <property type="entry name" value="CHYMOTRYPSIN"/>
</dbReference>
<dbReference type="GO" id="GO:0004252">
    <property type="term" value="F:serine-type endopeptidase activity"/>
    <property type="evidence" value="ECO:0007669"/>
    <property type="project" value="InterPro"/>
</dbReference>
<name>A0A8S1J015_9CHLO</name>
<dbReference type="InterPro" id="IPR009003">
    <property type="entry name" value="Peptidase_S1_PA"/>
</dbReference>
<dbReference type="InterPro" id="IPR001314">
    <property type="entry name" value="Peptidase_S1A"/>
</dbReference>
<dbReference type="SMART" id="SM00020">
    <property type="entry name" value="Tryp_SPc"/>
    <property type="match status" value="1"/>
</dbReference>
<evidence type="ECO:0000259" key="3">
    <source>
        <dbReference type="PROSITE" id="PS50240"/>
    </source>
</evidence>
<evidence type="ECO:0000256" key="1">
    <source>
        <dbReference type="ARBA" id="ARBA00007664"/>
    </source>
</evidence>
<dbReference type="PROSITE" id="PS50240">
    <property type="entry name" value="TRYPSIN_DOM"/>
    <property type="match status" value="1"/>
</dbReference>
<dbReference type="AlphaFoldDB" id="A0A8S1J015"/>
<gene>
    <name evidence="4" type="ORF">OSTQU699_LOCUS4718</name>
</gene>
<dbReference type="SUPFAM" id="SSF50494">
    <property type="entry name" value="Trypsin-like serine proteases"/>
    <property type="match status" value="1"/>
</dbReference>